<dbReference type="HOGENOM" id="CLU_015577_0_0_1"/>
<dbReference type="GO" id="GO:0008278">
    <property type="term" value="C:cohesin complex"/>
    <property type="evidence" value="ECO:0000318"/>
    <property type="project" value="GO_Central"/>
</dbReference>
<dbReference type="OrthoDB" id="10071381at2759"/>
<comment type="subcellular location">
    <subcellularLocation>
        <location evidence="1">Nucleus</location>
    </subcellularLocation>
</comment>
<dbReference type="Proteomes" id="UP000265566">
    <property type="component" value="Chromosome 7"/>
</dbReference>
<evidence type="ECO:0000256" key="3">
    <source>
        <dbReference type="ARBA" id="ARBA00022618"/>
    </source>
</evidence>
<evidence type="ECO:0000256" key="2">
    <source>
        <dbReference type="ARBA" id="ARBA00009870"/>
    </source>
</evidence>
<evidence type="ECO:0000313" key="13">
    <source>
        <dbReference type="EnsemblPlants" id="AES78427"/>
    </source>
</evidence>
<evidence type="ECO:0000256" key="7">
    <source>
        <dbReference type="ARBA" id="ARBA00064543"/>
    </source>
</evidence>
<dbReference type="Pfam" id="PF04824">
    <property type="entry name" value="Rad21_Rec8"/>
    <property type="match status" value="1"/>
</dbReference>
<dbReference type="EnsemblPlants" id="AES78427">
    <property type="protein sequence ID" value="AES78427"/>
    <property type="gene ID" value="MTR_7g031420"/>
</dbReference>
<evidence type="ECO:0000256" key="5">
    <source>
        <dbReference type="ARBA" id="ARBA00022829"/>
    </source>
</evidence>
<feature type="compositionally biased region" description="Basic and acidic residues" evidence="8">
    <location>
        <begin position="631"/>
        <end position="641"/>
    </location>
</feature>
<accession>G7L499</accession>
<name>G7L499_MEDTR</name>
<dbReference type="AlphaFoldDB" id="G7L499"/>
<comment type="subunit">
    <text evidence="7">Component of the cohesin complex.</text>
</comment>
<keyword evidence="4" id="KW-0131">Cell cycle</keyword>
<evidence type="ECO:0000259" key="10">
    <source>
        <dbReference type="Pfam" id="PF04825"/>
    </source>
</evidence>
<evidence type="ECO:0000313" key="14">
    <source>
        <dbReference type="Proteomes" id="UP000002051"/>
    </source>
</evidence>
<evidence type="ECO:0000256" key="8">
    <source>
        <dbReference type="SAM" id="MobiDB-lite"/>
    </source>
</evidence>
<dbReference type="GO" id="GO:0005634">
    <property type="term" value="C:nucleus"/>
    <property type="evidence" value="ECO:0007669"/>
    <property type="project" value="UniProtKB-SubCell"/>
</dbReference>
<dbReference type="Gramene" id="rna39270">
    <property type="protein sequence ID" value="RHN45071.1"/>
    <property type="gene ID" value="gene39270"/>
</dbReference>
<dbReference type="InterPro" id="IPR039781">
    <property type="entry name" value="Rad21/Rec8-like"/>
</dbReference>
<dbReference type="KEGG" id="mtr:11446895"/>
<dbReference type="CDD" id="cd21793">
    <property type="entry name" value="Rad21_Rec8_M_AtSYN1-like"/>
    <property type="match status" value="1"/>
</dbReference>
<dbReference type="PaxDb" id="3880-AES78427"/>
<evidence type="ECO:0000256" key="6">
    <source>
        <dbReference type="ARBA" id="ARBA00023242"/>
    </source>
</evidence>
<keyword evidence="5" id="KW-0159">Chromosome partition</keyword>
<dbReference type="PANTHER" id="PTHR12585">
    <property type="entry name" value="SCC1 / RAD21 FAMILY MEMBER"/>
    <property type="match status" value="1"/>
</dbReference>
<feature type="compositionally biased region" description="Polar residues" evidence="8">
    <location>
        <begin position="407"/>
        <end position="416"/>
    </location>
</feature>
<dbReference type="SUPFAM" id="SSF46785">
    <property type="entry name" value="Winged helix' DNA-binding domain"/>
    <property type="match status" value="1"/>
</dbReference>
<feature type="region of interest" description="Disordered" evidence="8">
    <location>
        <begin position="584"/>
        <end position="641"/>
    </location>
</feature>
<dbReference type="InterPro" id="IPR023093">
    <property type="entry name" value="ScpA-like_C"/>
</dbReference>
<keyword evidence="4" id="KW-0498">Mitosis</keyword>
<comment type="similarity">
    <text evidence="2">Belongs to the rad21 family.</text>
</comment>
<reference evidence="12" key="5">
    <citation type="journal article" date="2018" name="Nat. Plants">
        <title>Whole-genome landscape of Medicago truncatula symbiotic genes.</title>
        <authorList>
            <person name="Pecrix Y."/>
            <person name="Gamas P."/>
            <person name="Carrere S."/>
        </authorList>
    </citation>
    <scope>NUCLEOTIDE SEQUENCE</scope>
    <source>
        <tissue evidence="12">Leaves</tissue>
    </source>
</reference>
<evidence type="ECO:0000256" key="4">
    <source>
        <dbReference type="ARBA" id="ARBA00022776"/>
    </source>
</evidence>
<evidence type="ECO:0000313" key="11">
    <source>
        <dbReference type="EMBL" id="AES78427.2"/>
    </source>
</evidence>
<dbReference type="EMBL" id="PSQE01000007">
    <property type="protein sequence ID" value="RHN45071.1"/>
    <property type="molecule type" value="Genomic_DNA"/>
</dbReference>
<keyword evidence="3" id="KW-0132">Cell division</keyword>
<feature type="compositionally biased region" description="Polar residues" evidence="8">
    <location>
        <begin position="584"/>
        <end position="593"/>
    </location>
</feature>
<evidence type="ECO:0000313" key="12">
    <source>
        <dbReference type="EMBL" id="RHN45071.1"/>
    </source>
</evidence>
<evidence type="ECO:0000313" key="15">
    <source>
        <dbReference type="Proteomes" id="UP000265566"/>
    </source>
</evidence>
<organism evidence="11 14">
    <name type="scientific">Medicago truncatula</name>
    <name type="common">Barrel medic</name>
    <name type="synonym">Medicago tribuloides</name>
    <dbReference type="NCBI Taxonomy" id="3880"/>
    <lineage>
        <taxon>Eukaryota</taxon>
        <taxon>Viridiplantae</taxon>
        <taxon>Streptophyta</taxon>
        <taxon>Embryophyta</taxon>
        <taxon>Tracheophyta</taxon>
        <taxon>Spermatophyta</taxon>
        <taxon>Magnoliopsida</taxon>
        <taxon>eudicotyledons</taxon>
        <taxon>Gunneridae</taxon>
        <taxon>Pentapetalae</taxon>
        <taxon>rosids</taxon>
        <taxon>fabids</taxon>
        <taxon>Fabales</taxon>
        <taxon>Fabaceae</taxon>
        <taxon>Papilionoideae</taxon>
        <taxon>50 kb inversion clade</taxon>
        <taxon>NPAAA clade</taxon>
        <taxon>Hologalegina</taxon>
        <taxon>IRL clade</taxon>
        <taxon>Trifolieae</taxon>
        <taxon>Medicago</taxon>
    </lineage>
</organism>
<reference evidence="11 14" key="2">
    <citation type="journal article" date="2014" name="BMC Genomics">
        <title>An improved genome release (version Mt4.0) for the model legume Medicago truncatula.</title>
        <authorList>
            <person name="Tang H."/>
            <person name="Krishnakumar V."/>
            <person name="Bidwell S."/>
            <person name="Rosen B."/>
            <person name="Chan A."/>
            <person name="Zhou S."/>
            <person name="Gentzbittel L."/>
            <person name="Childs K.L."/>
            <person name="Yandell M."/>
            <person name="Gundlach H."/>
            <person name="Mayer K.F."/>
            <person name="Schwartz D.C."/>
            <person name="Town C.D."/>
        </authorList>
    </citation>
    <scope>GENOME REANNOTATION</scope>
    <source>
        <strain evidence="13 14">cv. Jemalong A17</strain>
    </source>
</reference>
<evidence type="ECO:0000256" key="1">
    <source>
        <dbReference type="ARBA" id="ARBA00004123"/>
    </source>
</evidence>
<feature type="region of interest" description="Disordered" evidence="8">
    <location>
        <begin position="407"/>
        <end position="445"/>
    </location>
</feature>
<sequence>MLKSKKGLCSSKNPLWVAAFFFKQLKKAQILDSDISSAVDQILHHEMDAVSYRLLGYLLSGVVKIYSKQVEYLLDDCNKVLFGINKFVIKTKSNTPVEKLRMSFIMPETFDLDAIDLGTPEDTSRFHTALPEQITLKDVLSNTAGFMQFSQERFDDFGLGETSCSLDHFMAENVLETPLLNFDFEAFPSSSSTNLLASKDILQSRISGQNVDEFHEENRISREESIDKSMFLGRQKEAVLPSASFNESRQIGIEHNMAMESLRSLCQMDQENVSVDETLAFRVSSQNVDEFHEESRISQEESTDISMFLGTQKEVVLPSASFNESRQIGIEHNMAMESLRSLCQMDLENVGVDETLAFQENENFLHNQSSVVKECTGELIEESIVDPTPQSKFQGNLEVQKKVSFEHGQSSVNPAESTILDPTPQSKFQGGSIGRPKPGSTSTTSEFKLIPTPTATESARFSRKRKFVIDKTMVLPTEVLKRSILDASDLVSVRRPLGLSLLDKHRKYQLSSLLDRFNESLFTCHSAKLKSLFSSKKMKIPNSLKIKETLPESGVSESRAVRIPDRIEIPPRFSETIGELDVSQSQTCGSSDHTAAAPETPPLCPNVKVRTVKQHERTETQNSDDFVPSSPHEREQSLERSADMVEEFNEETSNTYEPMDNEQCFAVDEDLNLVNEEMNPSDTENSKMSGWSERTRKVASYLSKSFQDAGKQKESGSVNLSQVSQGRTRKESARLFYEILVLKTTNYVDVQQNEAYGDIAVKKLPKLDKTFGV</sequence>
<dbReference type="FunFam" id="1.10.10.580:FF:000002">
    <property type="entry name" value="Sister chromatid cohesion 1 protein 4"/>
    <property type="match status" value="1"/>
</dbReference>
<feature type="domain" description="Rad21/Rec8-like protein C-terminal eukaryotic" evidence="9">
    <location>
        <begin position="714"/>
        <end position="766"/>
    </location>
</feature>
<keyword evidence="14" id="KW-1185">Reference proteome</keyword>
<dbReference type="GO" id="GO:0007062">
    <property type="term" value="P:sister chromatid cohesion"/>
    <property type="evidence" value="ECO:0000318"/>
    <property type="project" value="GO_Central"/>
</dbReference>
<dbReference type="EMBL" id="CM001223">
    <property type="protein sequence ID" value="AES78427.2"/>
    <property type="molecule type" value="Genomic_DNA"/>
</dbReference>
<dbReference type="GO" id="GO:0051301">
    <property type="term" value="P:cell division"/>
    <property type="evidence" value="ECO:0007669"/>
    <property type="project" value="UniProtKB-KW"/>
</dbReference>
<dbReference type="GO" id="GO:0007059">
    <property type="term" value="P:chromosome segregation"/>
    <property type="evidence" value="ECO:0007669"/>
    <property type="project" value="UniProtKB-KW"/>
</dbReference>
<dbReference type="InterPro" id="IPR006910">
    <property type="entry name" value="Rad21_Rec8_N"/>
</dbReference>
<reference evidence="11 14" key="1">
    <citation type="journal article" date="2011" name="Nature">
        <title>The Medicago genome provides insight into the evolution of rhizobial symbioses.</title>
        <authorList>
            <person name="Young N.D."/>
            <person name="Debelle F."/>
            <person name="Oldroyd G.E."/>
            <person name="Geurts R."/>
            <person name="Cannon S.B."/>
            <person name="Udvardi M.K."/>
            <person name="Benedito V.A."/>
            <person name="Mayer K.F."/>
            <person name="Gouzy J."/>
            <person name="Schoof H."/>
            <person name="Van de Peer Y."/>
            <person name="Proost S."/>
            <person name="Cook D.R."/>
            <person name="Meyers B.C."/>
            <person name="Spannagl M."/>
            <person name="Cheung F."/>
            <person name="De Mita S."/>
            <person name="Krishnakumar V."/>
            <person name="Gundlach H."/>
            <person name="Zhou S."/>
            <person name="Mudge J."/>
            <person name="Bharti A.K."/>
            <person name="Murray J.D."/>
            <person name="Naoumkina M.A."/>
            <person name="Rosen B."/>
            <person name="Silverstein K.A."/>
            <person name="Tang H."/>
            <person name="Rombauts S."/>
            <person name="Zhao P.X."/>
            <person name="Zhou P."/>
            <person name="Barbe V."/>
            <person name="Bardou P."/>
            <person name="Bechner M."/>
            <person name="Bellec A."/>
            <person name="Berger A."/>
            <person name="Berges H."/>
            <person name="Bidwell S."/>
            <person name="Bisseling T."/>
            <person name="Choisne N."/>
            <person name="Couloux A."/>
            <person name="Denny R."/>
            <person name="Deshpande S."/>
            <person name="Dai X."/>
            <person name="Doyle J.J."/>
            <person name="Dudez A.M."/>
            <person name="Farmer A.D."/>
            <person name="Fouteau S."/>
            <person name="Franken C."/>
            <person name="Gibelin C."/>
            <person name="Gish J."/>
            <person name="Goldstein S."/>
            <person name="Gonzalez A.J."/>
            <person name="Green P.J."/>
            <person name="Hallab A."/>
            <person name="Hartog M."/>
            <person name="Hua A."/>
            <person name="Humphray S.J."/>
            <person name="Jeong D.H."/>
            <person name="Jing Y."/>
            <person name="Jocker A."/>
            <person name="Kenton S.M."/>
            <person name="Kim D.J."/>
            <person name="Klee K."/>
            <person name="Lai H."/>
            <person name="Lang C."/>
            <person name="Lin S."/>
            <person name="Macmil S.L."/>
            <person name="Magdelenat G."/>
            <person name="Matthews L."/>
            <person name="McCorrison J."/>
            <person name="Monaghan E.L."/>
            <person name="Mun J.H."/>
            <person name="Najar F.Z."/>
            <person name="Nicholson C."/>
            <person name="Noirot C."/>
            <person name="O'Bleness M."/>
            <person name="Paule C.R."/>
            <person name="Poulain J."/>
            <person name="Prion F."/>
            <person name="Qin B."/>
            <person name="Qu C."/>
            <person name="Retzel E.F."/>
            <person name="Riddle C."/>
            <person name="Sallet E."/>
            <person name="Samain S."/>
            <person name="Samson N."/>
            <person name="Sanders I."/>
            <person name="Saurat O."/>
            <person name="Scarpelli C."/>
            <person name="Schiex T."/>
            <person name="Segurens B."/>
            <person name="Severin A.J."/>
            <person name="Sherrier D.J."/>
            <person name="Shi R."/>
            <person name="Sims S."/>
            <person name="Singer S.R."/>
            <person name="Sinharoy S."/>
            <person name="Sterck L."/>
            <person name="Viollet A."/>
            <person name="Wang B.B."/>
            <person name="Wang K."/>
            <person name="Wang M."/>
            <person name="Wang X."/>
            <person name="Warfsmann J."/>
            <person name="Weissenbach J."/>
            <person name="White D.D."/>
            <person name="White J.D."/>
            <person name="Wiley G.B."/>
            <person name="Wincker P."/>
            <person name="Xing Y."/>
            <person name="Yang L."/>
            <person name="Yao Z."/>
            <person name="Ying F."/>
            <person name="Zhai J."/>
            <person name="Zhou L."/>
            <person name="Zuber A."/>
            <person name="Denarie J."/>
            <person name="Dixon R.A."/>
            <person name="May G.D."/>
            <person name="Schwartz D.C."/>
            <person name="Rogers J."/>
            <person name="Quetier F."/>
            <person name="Town C.D."/>
            <person name="Roe B.A."/>
        </authorList>
    </citation>
    <scope>NUCLEOTIDE SEQUENCE [LARGE SCALE GENOMIC DNA]</scope>
    <source>
        <strain evidence="11">A17</strain>
        <strain evidence="13 14">cv. Jemalong A17</strain>
    </source>
</reference>
<dbReference type="GO" id="GO:1990414">
    <property type="term" value="P:replication-born double-strand break repair via sister chromatid exchange"/>
    <property type="evidence" value="ECO:0000318"/>
    <property type="project" value="GO_Central"/>
</dbReference>
<dbReference type="eggNOG" id="KOG1213">
    <property type="taxonomic scope" value="Eukaryota"/>
</dbReference>
<dbReference type="Proteomes" id="UP000002051">
    <property type="component" value="Unassembled WGS sequence"/>
</dbReference>
<dbReference type="Pfam" id="PF04825">
    <property type="entry name" value="Rad21_Rec8_N"/>
    <property type="match status" value="1"/>
</dbReference>
<accession>A0A0C3W478</accession>
<dbReference type="PANTHER" id="PTHR12585:SF73">
    <property type="entry name" value="SISTER CHROMATID COHESION 1 PROTEIN 2"/>
    <property type="match status" value="1"/>
</dbReference>
<evidence type="ECO:0000259" key="9">
    <source>
        <dbReference type="Pfam" id="PF04824"/>
    </source>
</evidence>
<protein>
    <submittedName>
        <fullName evidence="12">Putative rad21/Rec8-like protein</fullName>
    </submittedName>
    <submittedName>
        <fullName evidence="11">Sister chromatid cohesion 1 protein</fullName>
    </submittedName>
</protein>
<feature type="domain" description="Rad21/Rec8-like protein N-terminal" evidence="10">
    <location>
        <begin position="15"/>
        <end position="92"/>
    </location>
</feature>
<keyword evidence="6" id="KW-0539">Nucleus</keyword>
<proteinExistence type="inferred from homology"/>
<dbReference type="Gene3D" id="1.10.10.580">
    <property type="entry name" value="Structural maintenance of chromosome 1. Chain E"/>
    <property type="match status" value="1"/>
</dbReference>
<dbReference type="InterPro" id="IPR036390">
    <property type="entry name" value="WH_DNA-bd_sf"/>
</dbReference>
<gene>
    <name evidence="13" type="primary">11446895</name>
    <name evidence="11" type="ordered locus">MTR_7g031420</name>
    <name evidence="12" type="ORF">MtrunA17_Chr7g0226281</name>
</gene>
<reference evidence="15" key="4">
    <citation type="journal article" date="2018" name="Nat. Plants">
        <title>Whole-genome landscape of Medicago truncatula symbiotic genes.</title>
        <authorList>
            <person name="Pecrix Y."/>
            <person name="Staton S.E."/>
            <person name="Sallet E."/>
            <person name="Lelandais-Briere C."/>
            <person name="Moreau S."/>
            <person name="Carrere S."/>
            <person name="Blein T."/>
            <person name="Jardinaud M.F."/>
            <person name="Latrasse D."/>
            <person name="Zouine M."/>
            <person name="Zahm M."/>
            <person name="Kreplak J."/>
            <person name="Mayjonade B."/>
            <person name="Satge C."/>
            <person name="Perez M."/>
            <person name="Cauet S."/>
            <person name="Marande W."/>
            <person name="Chantry-Darmon C."/>
            <person name="Lopez-Roques C."/>
            <person name="Bouchez O."/>
            <person name="Berard A."/>
            <person name="Debelle F."/>
            <person name="Munos S."/>
            <person name="Bendahmane A."/>
            <person name="Berges H."/>
            <person name="Niebel A."/>
            <person name="Buitink J."/>
            <person name="Frugier F."/>
            <person name="Benhamed M."/>
            <person name="Crespi M."/>
            <person name="Gouzy J."/>
            <person name="Gamas P."/>
        </authorList>
    </citation>
    <scope>NUCLEOTIDE SEQUENCE [LARGE SCALE GENOMIC DNA]</scope>
    <source>
        <strain evidence="15">cv. Jemalong A17</strain>
    </source>
</reference>
<dbReference type="GO" id="GO:0003682">
    <property type="term" value="F:chromatin binding"/>
    <property type="evidence" value="ECO:0000318"/>
    <property type="project" value="GO_Central"/>
</dbReference>
<reference evidence="13" key="3">
    <citation type="submission" date="2015-04" db="UniProtKB">
        <authorList>
            <consortium name="EnsemblPlants"/>
        </authorList>
    </citation>
    <scope>IDENTIFICATION</scope>
    <source>
        <strain evidence="13">cv. Jemalong A17</strain>
    </source>
</reference>
<dbReference type="InterPro" id="IPR006909">
    <property type="entry name" value="Rad21/Rec8_C_eu"/>
</dbReference>
<dbReference type="STRING" id="3880.G7L499"/>